<dbReference type="GO" id="GO:0046935">
    <property type="term" value="F:1-phosphatidylinositol-3-kinase regulator activity"/>
    <property type="evidence" value="ECO:0007669"/>
    <property type="project" value="InterPro"/>
</dbReference>
<dbReference type="GO" id="GO:0005944">
    <property type="term" value="C:phosphatidylinositol 3-kinase complex, class IB"/>
    <property type="evidence" value="ECO:0007669"/>
    <property type="project" value="InterPro"/>
</dbReference>
<dbReference type="InterPro" id="IPR019522">
    <property type="entry name" value="PIK3R5/6"/>
</dbReference>
<dbReference type="GO" id="GO:0007186">
    <property type="term" value="P:G protein-coupled receptor signaling pathway"/>
    <property type="evidence" value="ECO:0007669"/>
    <property type="project" value="TreeGrafter"/>
</dbReference>
<dbReference type="AlphaFoldDB" id="A0A7S3DDZ6"/>
<organism evidence="1">
    <name type="scientific">Palpitomonas bilix</name>
    <dbReference type="NCBI Taxonomy" id="652834"/>
    <lineage>
        <taxon>Eukaryota</taxon>
        <taxon>Eukaryota incertae sedis</taxon>
    </lineage>
</organism>
<dbReference type="PANTHER" id="PTHR15593:SF3">
    <property type="entry name" value="PROTEIN DDB_G0292252-RELATED"/>
    <property type="match status" value="1"/>
</dbReference>
<dbReference type="EMBL" id="HBIB01026354">
    <property type="protein sequence ID" value="CAE0254782.1"/>
    <property type="molecule type" value="Transcribed_RNA"/>
</dbReference>
<dbReference type="PANTHER" id="PTHR15593">
    <property type="entry name" value="PHOSPHATIDYLINOSITOL 3-KINASE REGULATORY SUBUNIT"/>
    <property type="match status" value="1"/>
</dbReference>
<evidence type="ECO:0000313" key="1">
    <source>
        <dbReference type="EMBL" id="CAE0254782.1"/>
    </source>
</evidence>
<protein>
    <submittedName>
        <fullName evidence="1">Uncharacterized protein</fullName>
    </submittedName>
</protein>
<proteinExistence type="predicted"/>
<accession>A0A7S3DDZ6</accession>
<name>A0A7S3DDZ6_9EUKA</name>
<reference evidence="1" key="1">
    <citation type="submission" date="2021-01" db="EMBL/GenBank/DDBJ databases">
        <authorList>
            <person name="Corre E."/>
            <person name="Pelletier E."/>
            <person name="Niang G."/>
            <person name="Scheremetjew M."/>
            <person name="Finn R."/>
            <person name="Kale V."/>
            <person name="Holt S."/>
            <person name="Cochrane G."/>
            <person name="Meng A."/>
            <person name="Brown T."/>
            <person name="Cohen L."/>
        </authorList>
    </citation>
    <scope>NUCLEOTIDE SEQUENCE</scope>
    <source>
        <strain evidence="1">NIES-2562</strain>
    </source>
</reference>
<sequence>MAPSKPSFDRLFSSNSLYSEEKYASTWKAIGENREVAAEFVIGLFNQLKLYEAQDSEGYKACAAVLEQAKSLIAGEDVAFGEQDERARLQLQHATLSTILFVALSVSVDSTDAQMQQVLGDWALAESEVDADGKQFGVARNLASAVRNVLRAGFLDMPSIVDSVLTVLLSMENFRGLEPPLPKLHSMVDASEFSKALLSSFVRESVRSVGAAESLVRTLNLRCEVNATSESDIMVLMHMLKIVLRVNPGLVTRKALFDETIENVSPLYLCPKPYGTVAREVLVALRKESLCPGFEMRKELLEVAPLAFAKSADKFYSADNFDLNGILQSEELLSSIDPNCYSDKAFRTAYLLANPQSSSGKTAQLLFKHAKAIEKGSSVDEQKVDAKLLFSLMWFIAESLTHTEEVPEAATSFLSELGQWQKTVSSLKQEKRRAYTAVALALCRKADMAEGATATPLLASFLSQAMELLKKEETGPEVTGWEGPLAEGITFRDMYRQPPQADEEEEGELRVSGPIVPPICLDVREAEKDTTSWEVRDREGTSAYLVFEGYKELEKIFEQHKAKRSEARFSPLRLVICGGGGTIHQFVGNYVALRQLRPEFFADLELRVYLIPTGLKNHLSSFLSTYDGLYARLVHIPWVNPLPMVPHIQPSAMIGASGISLQGSMLFPGMMAKPGAAESEEDNVPLPARFWNHLVRSYITDARYACRVRLYEVECWGLIGSNAETPQLVCTIPFYDRLEVGIGPRERVAAESRVRKMTTTNEDKGTKTFSIDLDVNYHSMNLLGVESTSATKVSKSYHSIILSNLPRGGEKVTVSNPTVDWLEVYVTDADTKAKRSKKSKQMLLEADLHHNLHVSKIEMTSSDKKGFEILVDDELYGPFQNIRVRPSQAPGGTETIALPIQHFAPLDI</sequence>
<gene>
    <name evidence="1" type="ORF">PBIL07802_LOCUS17030</name>
</gene>